<reference evidence="6 7" key="1">
    <citation type="submission" date="2024-06" db="EMBL/GenBank/DDBJ databases">
        <authorList>
            <person name="Kaempfer P."/>
            <person name="Viver T."/>
        </authorList>
    </citation>
    <scope>NUCLEOTIDE SEQUENCE [LARGE SCALE GENOMIC DNA]</scope>
    <source>
        <strain evidence="6 7">ST-64</strain>
    </source>
</reference>
<dbReference type="Proteomes" id="UP001629244">
    <property type="component" value="Unassembled WGS sequence"/>
</dbReference>
<dbReference type="EMBL" id="JBELQC010000002">
    <property type="protein sequence ID" value="MFL9841936.1"/>
    <property type="molecule type" value="Genomic_DNA"/>
</dbReference>
<name>A0ABW8YRY3_9SPHN</name>
<gene>
    <name evidence="6" type="ORF">ABS767_13255</name>
</gene>
<dbReference type="Pfam" id="PF00440">
    <property type="entry name" value="TetR_N"/>
    <property type="match status" value="1"/>
</dbReference>
<dbReference type="PANTHER" id="PTHR30055">
    <property type="entry name" value="HTH-TYPE TRANSCRIPTIONAL REGULATOR RUTR"/>
    <property type="match status" value="1"/>
</dbReference>
<evidence type="ECO:0000313" key="7">
    <source>
        <dbReference type="Proteomes" id="UP001629244"/>
    </source>
</evidence>
<dbReference type="InterPro" id="IPR050109">
    <property type="entry name" value="HTH-type_TetR-like_transc_reg"/>
</dbReference>
<dbReference type="Gene3D" id="1.10.357.10">
    <property type="entry name" value="Tetracycline Repressor, domain 2"/>
    <property type="match status" value="1"/>
</dbReference>
<feature type="DNA-binding region" description="H-T-H motif" evidence="4">
    <location>
        <begin position="41"/>
        <end position="60"/>
    </location>
</feature>
<evidence type="ECO:0000256" key="4">
    <source>
        <dbReference type="PROSITE-ProRule" id="PRU00335"/>
    </source>
</evidence>
<evidence type="ECO:0000256" key="1">
    <source>
        <dbReference type="ARBA" id="ARBA00023015"/>
    </source>
</evidence>
<dbReference type="SUPFAM" id="SSF46689">
    <property type="entry name" value="Homeodomain-like"/>
    <property type="match status" value="1"/>
</dbReference>
<keyword evidence="1" id="KW-0805">Transcription regulation</keyword>
<evidence type="ECO:0000313" key="6">
    <source>
        <dbReference type="EMBL" id="MFL9841936.1"/>
    </source>
</evidence>
<dbReference type="InterPro" id="IPR001647">
    <property type="entry name" value="HTH_TetR"/>
</dbReference>
<comment type="caution">
    <text evidence="6">The sequence shown here is derived from an EMBL/GenBank/DDBJ whole genome shotgun (WGS) entry which is preliminary data.</text>
</comment>
<accession>A0ABW8YRY3</accession>
<dbReference type="PROSITE" id="PS50977">
    <property type="entry name" value="HTH_TETR_2"/>
    <property type="match status" value="1"/>
</dbReference>
<organism evidence="6 7">
    <name type="scientific">Sphingomonas plantiphila</name>
    <dbReference type="NCBI Taxonomy" id="3163295"/>
    <lineage>
        <taxon>Bacteria</taxon>
        <taxon>Pseudomonadati</taxon>
        <taxon>Pseudomonadota</taxon>
        <taxon>Alphaproteobacteria</taxon>
        <taxon>Sphingomonadales</taxon>
        <taxon>Sphingomonadaceae</taxon>
        <taxon>Sphingomonas</taxon>
    </lineage>
</organism>
<dbReference type="InterPro" id="IPR009057">
    <property type="entry name" value="Homeodomain-like_sf"/>
</dbReference>
<evidence type="ECO:0000259" key="5">
    <source>
        <dbReference type="PROSITE" id="PS50977"/>
    </source>
</evidence>
<keyword evidence="3" id="KW-0804">Transcription</keyword>
<keyword evidence="7" id="KW-1185">Reference proteome</keyword>
<evidence type="ECO:0000256" key="2">
    <source>
        <dbReference type="ARBA" id="ARBA00023125"/>
    </source>
</evidence>
<feature type="domain" description="HTH tetR-type" evidence="5">
    <location>
        <begin position="18"/>
        <end position="78"/>
    </location>
</feature>
<sequence>MYVVTNIAPQRGVQRSRRDNRAAILAAGRVLSARHGIAGVTFDDIARETGLTRRTIYNHFANIEDLFTAAMRVAIEQLCRDLPPPPAPDQPLAALERYLGELLAFFGSGQFAEVHRALIRHDGAHPSLQHSLKTQVIEPLQHGLAVWLGGHTVDAAERIAADMVVLAHAVAESAPLLNRRKEGNRHHARSLAGAIAHMLVESPAIGLDRVA</sequence>
<protein>
    <submittedName>
        <fullName evidence="6">Helix-turn-helix domain-containing protein</fullName>
    </submittedName>
</protein>
<evidence type="ECO:0000256" key="3">
    <source>
        <dbReference type="ARBA" id="ARBA00023163"/>
    </source>
</evidence>
<dbReference type="RefSeq" id="WP_408079116.1">
    <property type="nucleotide sequence ID" value="NZ_JBELQC010000002.1"/>
</dbReference>
<dbReference type="PANTHER" id="PTHR30055:SF234">
    <property type="entry name" value="HTH-TYPE TRANSCRIPTIONAL REGULATOR BETI"/>
    <property type="match status" value="1"/>
</dbReference>
<proteinExistence type="predicted"/>
<dbReference type="PRINTS" id="PR00455">
    <property type="entry name" value="HTHTETR"/>
</dbReference>
<keyword evidence="2 4" id="KW-0238">DNA-binding</keyword>